<name>A0A2X2TB15_9ENTR</name>
<dbReference type="EMBL" id="UAVU01000003">
    <property type="protein sequence ID" value="SQA99537.1"/>
    <property type="molecule type" value="Genomic_DNA"/>
</dbReference>
<dbReference type="Pfam" id="PF00874">
    <property type="entry name" value="PRD"/>
    <property type="match status" value="1"/>
</dbReference>
<dbReference type="GO" id="GO:0006355">
    <property type="term" value="P:regulation of DNA-templated transcription"/>
    <property type="evidence" value="ECO:0007669"/>
    <property type="project" value="InterPro"/>
</dbReference>
<feature type="domain" description="PRD" evidence="1">
    <location>
        <begin position="1"/>
        <end position="70"/>
    </location>
</feature>
<proteinExistence type="predicted"/>
<evidence type="ECO:0000313" key="3">
    <source>
        <dbReference type="Proteomes" id="UP000251197"/>
    </source>
</evidence>
<reference evidence="2 3" key="1">
    <citation type="submission" date="2018-06" db="EMBL/GenBank/DDBJ databases">
        <authorList>
            <consortium name="Pathogen Informatics"/>
            <person name="Doyle S."/>
        </authorList>
    </citation>
    <scope>NUCLEOTIDE SEQUENCE [LARGE SCALE GENOMIC DNA]</scope>
    <source>
        <strain evidence="2 3">NCTC12120</strain>
    </source>
</reference>
<evidence type="ECO:0000313" key="2">
    <source>
        <dbReference type="EMBL" id="SQA99537.1"/>
    </source>
</evidence>
<gene>
    <name evidence="2" type="ORF">NCTC12120_03457</name>
</gene>
<evidence type="ECO:0000259" key="1">
    <source>
        <dbReference type="PROSITE" id="PS51372"/>
    </source>
</evidence>
<organism evidence="2 3">
    <name type="scientific">Cedecea neteri</name>
    <dbReference type="NCBI Taxonomy" id="158822"/>
    <lineage>
        <taxon>Bacteria</taxon>
        <taxon>Pseudomonadati</taxon>
        <taxon>Pseudomonadota</taxon>
        <taxon>Gammaproteobacteria</taxon>
        <taxon>Enterobacterales</taxon>
        <taxon>Enterobacteriaceae</taxon>
        <taxon>Cedecea</taxon>
    </lineage>
</organism>
<dbReference type="SUPFAM" id="SSF63520">
    <property type="entry name" value="PTS-regulatory domain, PRD"/>
    <property type="match status" value="1"/>
</dbReference>
<dbReference type="InterPro" id="IPR036634">
    <property type="entry name" value="PRD_sf"/>
</dbReference>
<dbReference type="Proteomes" id="UP000251197">
    <property type="component" value="Unassembled WGS sequence"/>
</dbReference>
<dbReference type="InterPro" id="IPR011608">
    <property type="entry name" value="PRD"/>
</dbReference>
<dbReference type="AlphaFoldDB" id="A0A2X2TB15"/>
<dbReference type="Gene3D" id="1.10.1790.10">
    <property type="entry name" value="PRD domain"/>
    <property type="match status" value="1"/>
</dbReference>
<dbReference type="PROSITE" id="PS51372">
    <property type="entry name" value="PRD_2"/>
    <property type="match status" value="1"/>
</dbReference>
<protein>
    <submittedName>
        <fullName evidence="2">Transcriptional antiterminator</fullName>
    </submittedName>
</protein>
<accession>A0A2X2TB15</accession>
<sequence length="70" mass="8247">MTLRFLIHCCCMVERIVINRKPLQMALESRPDLDVRAFSVIKSAFQPIEEAYGIRLSDAEYIYIYELLYS</sequence>